<keyword evidence="8" id="KW-0067">ATP-binding</keyword>
<dbReference type="Pfam" id="PF18019">
    <property type="entry name" value="Cas3_HD"/>
    <property type="match status" value="1"/>
</dbReference>
<organism evidence="11 12">
    <name type="scientific">Faecalibacterium prausnitzii</name>
    <dbReference type="NCBI Taxonomy" id="853"/>
    <lineage>
        <taxon>Bacteria</taxon>
        <taxon>Bacillati</taxon>
        <taxon>Bacillota</taxon>
        <taxon>Clostridia</taxon>
        <taxon>Eubacteriales</taxon>
        <taxon>Oscillospiraceae</taxon>
        <taxon>Faecalibacterium</taxon>
    </lineage>
</organism>
<dbReference type="InterPro" id="IPR001650">
    <property type="entry name" value="Helicase_C-like"/>
</dbReference>
<dbReference type="InterPro" id="IPR006474">
    <property type="entry name" value="Helicase_Cas3_CRISPR-ass_core"/>
</dbReference>
<dbReference type="InterPro" id="IPR050547">
    <property type="entry name" value="DEAD_box_RNA_helicases"/>
</dbReference>
<dbReference type="GO" id="GO:0051607">
    <property type="term" value="P:defense response to virus"/>
    <property type="evidence" value="ECO:0007669"/>
    <property type="project" value="UniProtKB-KW"/>
</dbReference>
<keyword evidence="3" id="KW-0540">Nuclease</keyword>
<evidence type="ECO:0000256" key="1">
    <source>
        <dbReference type="ARBA" id="ARBA00006847"/>
    </source>
</evidence>
<keyword evidence="4" id="KW-0479">Metal-binding</keyword>
<protein>
    <submittedName>
        <fullName evidence="11">CRISPR-associated helicase Cas3</fullName>
    </submittedName>
</protein>
<dbReference type="CDD" id="cd09641">
    <property type="entry name" value="Cas3''_I"/>
    <property type="match status" value="1"/>
</dbReference>
<evidence type="ECO:0000313" key="11">
    <source>
        <dbReference type="EMBL" id="MSC80032.1"/>
    </source>
</evidence>
<keyword evidence="7" id="KW-0347">Helicase</keyword>
<dbReference type="Gene3D" id="1.10.3210.30">
    <property type="match status" value="1"/>
</dbReference>
<dbReference type="EMBL" id="WKQE01000003">
    <property type="protein sequence ID" value="MSC80032.1"/>
    <property type="molecule type" value="Genomic_DNA"/>
</dbReference>
<dbReference type="PANTHER" id="PTHR47963">
    <property type="entry name" value="DEAD-BOX ATP-DEPENDENT RNA HELICASE 47, MITOCHONDRIAL"/>
    <property type="match status" value="1"/>
</dbReference>
<dbReference type="SMART" id="SM00490">
    <property type="entry name" value="HELICc"/>
    <property type="match status" value="1"/>
</dbReference>
<dbReference type="PROSITE" id="PS51643">
    <property type="entry name" value="HD_CAS3"/>
    <property type="match status" value="1"/>
</dbReference>
<sequence>MRWTLNKTRLLAGKTDPENTSLWLPLWMHLWDTAGIMERLVRQWLPESAKRAMGFEREEALLAHARFLGGIHDIGKATVAFQANILRTLPEARQRLEMLTPLDCPEQNRRESPHARAGEAILLWNDCPGGLASIVGAHHGRPQSCAAVDDQLECWESNYYPKGQEKVWQGFWTELLMTVLQDCGFDDTAELYDLDPQEEVLLTGLLIMADWIASNTEYFPLIPVEELGSMEDYPARVDRAWEKLALPFPWEAQPGIADPQEFAVRFGFAPNAVQRAVLEAADTAAEPGILILEAQMGVGKTEAALAAAEIMASRFGLGGVFFGLPTQATANGIFPRLLGWADTQSEETLPQAIKLAHGMAELNENYLRLQGRGVQLEEDAQEEHQVQVHQWFRGNKQALLANFVIGTVDQLLLAALAQKHVMLRHLGLAGKVVIIDECHAYDTYMNCYLDRALEWLGWYKVPVILLSATLPARRRTELVEAYRQKKAAPDAPWKTSCGYPLLTWTDGAEVKQTAIPPDAPGQTVQLTTLTEPELPALLRRKLAEGGCAGVIVNTVKKAQKIAQLLRESLPDKEVQLFHAQFLMPDRAARENQLMARIGKESTPKERNDLIVVGTQVMEQSLDIDLDVLVTELCPMDLLLQRIGRLHRHHRSRPAPLQQACCAVLDTGEDAFDAGSEAVYGQWMLWRTRNFLPRSIRLPEEISPLVQRVYGWEREIPGGAQGEPRPLMQSDDALERWSALWQLGHFPAEPVRDYLEQWKDRFWLFHPTHPFWQVPQAKIGTEYGAAKLNGEMSESSNKLRLFPLYAGQSKEQLSYPQAARWLLCVNGYDDTSAKPKGKGLPSVGAGWLGKIGFIQAQGDNLYETLMLNLTLLRDGRECWGESKPCWELEAPKSAERTEICCPDNPAQLLTLQSRRLLLHRTGENVDGFCLLGGDFFPLDFLQPVFSFQR</sequence>
<evidence type="ECO:0000256" key="5">
    <source>
        <dbReference type="ARBA" id="ARBA00022741"/>
    </source>
</evidence>
<keyword evidence="5" id="KW-0547">Nucleotide-binding</keyword>
<evidence type="ECO:0000256" key="6">
    <source>
        <dbReference type="ARBA" id="ARBA00022801"/>
    </source>
</evidence>
<dbReference type="Gene3D" id="3.40.50.300">
    <property type="entry name" value="P-loop containing nucleotide triphosphate hydrolases"/>
    <property type="match status" value="2"/>
</dbReference>
<accession>A0A6A8KED7</accession>
<keyword evidence="9" id="KW-0051">Antiviral defense</keyword>
<dbReference type="GO" id="GO:0016787">
    <property type="term" value="F:hydrolase activity"/>
    <property type="evidence" value="ECO:0007669"/>
    <property type="project" value="UniProtKB-KW"/>
</dbReference>
<dbReference type="GO" id="GO:0046872">
    <property type="term" value="F:metal ion binding"/>
    <property type="evidence" value="ECO:0007669"/>
    <property type="project" value="UniProtKB-KW"/>
</dbReference>
<dbReference type="GO" id="GO:0005524">
    <property type="term" value="F:ATP binding"/>
    <property type="evidence" value="ECO:0007669"/>
    <property type="project" value="UniProtKB-KW"/>
</dbReference>
<dbReference type="InterPro" id="IPR038257">
    <property type="entry name" value="CRISPR-assoc_Cas3_HD_sf"/>
</dbReference>
<gene>
    <name evidence="11" type="primary">cas3</name>
    <name evidence="11" type="ORF">GKD85_04215</name>
</gene>
<comment type="similarity">
    <text evidence="1">In the N-terminal section; belongs to the CRISPR-associated nuclease Cas3-HD family.</text>
</comment>
<dbReference type="PANTHER" id="PTHR47963:SF9">
    <property type="entry name" value="CRISPR-ASSOCIATED ENDONUCLEASE_HELICASE CAS3"/>
    <property type="match status" value="1"/>
</dbReference>
<dbReference type="InterPro" id="IPR054712">
    <property type="entry name" value="Cas3-like_dom"/>
</dbReference>
<comment type="caution">
    <text evidence="11">The sequence shown here is derived from an EMBL/GenBank/DDBJ whole genome shotgun (WGS) entry which is preliminary data.</text>
</comment>
<dbReference type="NCBIfam" id="TIGR01587">
    <property type="entry name" value="cas3_core"/>
    <property type="match status" value="1"/>
</dbReference>
<dbReference type="GO" id="GO:0004518">
    <property type="term" value="F:nuclease activity"/>
    <property type="evidence" value="ECO:0007669"/>
    <property type="project" value="UniProtKB-KW"/>
</dbReference>
<dbReference type="InterPro" id="IPR011545">
    <property type="entry name" value="DEAD/DEAH_box_helicase_dom"/>
</dbReference>
<evidence type="ECO:0000256" key="7">
    <source>
        <dbReference type="ARBA" id="ARBA00022806"/>
    </source>
</evidence>
<dbReference type="AlphaFoldDB" id="A0A6A8KED7"/>
<evidence type="ECO:0000256" key="8">
    <source>
        <dbReference type="ARBA" id="ARBA00022840"/>
    </source>
</evidence>
<dbReference type="NCBIfam" id="TIGR02547">
    <property type="entry name" value="casA_cse1"/>
    <property type="match status" value="1"/>
</dbReference>
<dbReference type="Pfam" id="PF22590">
    <property type="entry name" value="Cas3-like_C_2"/>
    <property type="match status" value="1"/>
</dbReference>
<evidence type="ECO:0000259" key="10">
    <source>
        <dbReference type="PROSITE" id="PS51643"/>
    </source>
</evidence>
<dbReference type="InterPro" id="IPR013381">
    <property type="entry name" value="CRISPR-assoc_prot_Cse1"/>
</dbReference>
<dbReference type="SUPFAM" id="SSF52540">
    <property type="entry name" value="P-loop containing nucleoside triphosphate hydrolases"/>
    <property type="match status" value="1"/>
</dbReference>
<dbReference type="RefSeq" id="WP_154251696.1">
    <property type="nucleotide sequence ID" value="NZ_WKQA01000005.1"/>
</dbReference>
<dbReference type="Proteomes" id="UP000477010">
    <property type="component" value="Unassembled WGS sequence"/>
</dbReference>
<dbReference type="Pfam" id="PF00270">
    <property type="entry name" value="DEAD"/>
    <property type="match status" value="1"/>
</dbReference>
<dbReference type="NCBIfam" id="TIGR01596">
    <property type="entry name" value="cas3_HD"/>
    <property type="match status" value="1"/>
</dbReference>
<comment type="similarity">
    <text evidence="2">In the central section; belongs to the CRISPR-associated helicase Cas3 family.</text>
</comment>
<dbReference type="GO" id="GO:0003724">
    <property type="term" value="F:RNA helicase activity"/>
    <property type="evidence" value="ECO:0007669"/>
    <property type="project" value="TreeGrafter"/>
</dbReference>
<dbReference type="InterPro" id="IPR014001">
    <property type="entry name" value="Helicase_ATP-bd"/>
</dbReference>
<evidence type="ECO:0000256" key="2">
    <source>
        <dbReference type="ARBA" id="ARBA00009046"/>
    </source>
</evidence>
<evidence type="ECO:0000256" key="9">
    <source>
        <dbReference type="ARBA" id="ARBA00023118"/>
    </source>
</evidence>
<evidence type="ECO:0000256" key="4">
    <source>
        <dbReference type="ARBA" id="ARBA00022723"/>
    </source>
</evidence>
<dbReference type="GO" id="GO:0003723">
    <property type="term" value="F:RNA binding"/>
    <property type="evidence" value="ECO:0007669"/>
    <property type="project" value="TreeGrafter"/>
</dbReference>
<name>A0A6A8KED7_9FIRM</name>
<proteinExistence type="inferred from homology"/>
<keyword evidence="6" id="KW-0378">Hydrolase</keyword>
<dbReference type="SMART" id="SM00487">
    <property type="entry name" value="DEXDc"/>
    <property type="match status" value="1"/>
</dbReference>
<evidence type="ECO:0000256" key="3">
    <source>
        <dbReference type="ARBA" id="ARBA00022722"/>
    </source>
</evidence>
<evidence type="ECO:0000313" key="12">
    <source>
        <dbReference type="Proteomes" id="UP000477010"/>
    </source>
</evidence>
<dbReference type="Pfam" id="PF09481">
    <property type="entry name" value="CRISPR_Cse1"/>
    <property type="match status" value="1"/>
</dbReference>
<dbReference type="InterPro" id="IPR027417">
    <property type="entry name" value="P-loop_NTPase"/>
</dbReference>
<feature type="domain" description="HD Cas3-type" evidence="10">
    <location>
        <begin position="19"/>
        <end position="212"/>
    </location>
</feature>
<reference evidence="11 12" key="1">
    <citation type="journal article" date="2019" name="Nat. Med.">
        <title>A library of human gut bacterial isolates paired with longitudinal multiomics data enables mechanistic microbiome research.</title>
        <authorList>
            <person name="Poyet M."/>
            <person name="Groussin M."/>
            <person name="Gibbons S.M."/>
            <person name="Avila-Pacheco J."/>
            <person name="Jiang X."/>
            <person name="Kearney S.M."/>
            <person name="Perrotta A.R."/>
            <person name="Berdy B."/>
            <person name="Zhao S."/>
            <person name="Lieberman T.D."/>
            <person name="Swanson P.K."/>
            <person name="Smith M."/>
            <person name="Roesemann S."/>
            <person name="Alexander J.E."/>
            <person name="Rich S.A."/>
            <person name="Livny J."/>
            <person name="Vlamakis H."/>
            <person name="Clish C."/>
            <person name="Bullock K."/>
            <person name="Deik A."/>
            <person name="Scott J."/>
            <person name="Pierce K.A."/>
            <person name="Xavier R.J."/>
            <person name="Alm E.J."/>
        </authorList>
    </citation>
    <scope>NUCLEOTIDE SEQUENCE [LARGE SCALE GENOMIC DNA]</scope>
    <source>
        <strain evidence="11 12">BIOML-B9</strain>
    </source>
</reference>
<dbReference type="InterPro" id="IPR006483">
    <property type="entry name" value="CRISPR-assoc_Cas3_HD"/>
</dbReference>